<evidence type="ECO:0000259" key="8">
    <source>
        <dbReference type="PROSITE" id="PS51192"/>
    </source>
</evidence>
<dbReference type="InterPro" id="IPR001650">
    <property type="entry name" value="Helicase_C-like"/>
</dbReference>
<dbReference type="SMART" id="SM00490">
    <property type="entry name" value="HELICc"/>
    <property type="match status" value="1"/>
</dbReference>
<evidence type="ECO:0000256" key="7">
    <source>
        <dbReference type="SAM" id="MobiDB-lite"/>
    </source>
</evidence>
<evidence type="ECO:0000313" key="10">
    <source>
        <dbReference type="EMBL" id="GIX60795.1"/>
    </source>
</evidence>
<sequence length="1038" mass="116449">MVLSRRLQRLRLLVSRRGEVADVASSSWDEHDADVTRGEIPVSNGTYGSADGPRDPSSSIIASGHKIKHAKGYSRRRTSRKRRGEGPDSHTSDRHGNTFDTLDINRNIVEWLKRKSITVMTRVQKLAIPKFVKSGNDVLVQSHTGSGKTLCFVVPMLDMFLTAVNSPSENGRMAVFAVIILPTRELATQVHSVVVDATDYLTSCTGCTSENSKGLFSCLVLIGGCSVDHDVKTITELNRGGSRPFVIATPGRLRHLMDALQHEMLWTFKEVAMLVLDEADRLLEMGYQTDMTAIMGNMPKQRKTGFFSATLPTAVLEFAKRILKNYHFINADEQGGSSSPGAKGSDEETAWDGSQPSDSVAAYATPRSLKNFYIVMDPREKLHFVVMLLQRLRETGVRKCAIFFLTCDLVDYFSAIFPELLKSNGSEDADGSKTIFYKIHRKMPTPKRQQNLNRFRGPPDGKSKAKTDGAENIVGTCVNGTILQVMLCTDVFSRGIDIPEIEWVIQYDAPQDPNFYVHRIGRVSRAGAAGNALLLLNKSEEAYVQFQINRKIPLSALPNDIVEGVLGYFQKPADQKPVLPHESHSACTTVSNGMPYLEYLEQTSPESPVLPWRQTCKLLSYIRSYLSTERAVLLMATRAFVSYTRAYSEHRLKSIFEQRNLDYGGLATSFGVLKVPRVKEILGKKLNNFANSDIDVDSVPFRDEKREAERLRKLQQSKTETREKHILKKPEPRPKVQRTRSEKRNAKRENMWKDWDELAREEALAKKLRKRKITQEEYERLLSRQERSESGESDDESGDSEGTSSEPEKQEDDSDWETVRLVFKILHFHQQLDDFVKEWAQNYAEYSLHCFCESCLVAPFPKRVLGTLLGSDLGVGECDGQAAHAQRGYIHVAVPDEATRRQVPAVVRHEYADSVGLVEVARQQQVAALPRLAADIEAAADWRQKFADCFRIGSVDQMLGEVIAVQQFALRAVDDGAVEVHAGVPQNVLALEWHAPSTEEERFAHFEYFEEGSAVPRQCLSVAGHEGAVDVDCKEVRG</sequence>
<dbReference type="RefSeq" id="XP_067712866.1">
    <property type="nucleotide sequence ID" value="XM_067856765.1"/>
</dbReference>
<dbReference type="GO" id="GO:0003724">
    <property type="term" value="F:RNA helicase activity"/>
    <property type="evidence" value="ECO:0007669"/>
    <property type="project" value="UniProtKB-EC"/>
</dbReference>
<dbReference type="InterPro" id="IPR014001">
    <property type="entry name" value="Helicase_ATP-bd"/>
</dbReference>
<feature type="compositionally biased region" description="Basic and acidic residues" evidence="7">
    <location>
        <begin position="84"/>
        <end position="97"/>
    </location>
</feature>
<dbReference type="PROSITE" id="PS00039">
    <property type="entry name" value="DEAD_ATP_HELICASE"/>
    <property type="match status" value="1"/>
</dbReference>
<feature type="region of interest" description="Disordered" evidence="7">
    <location>
        <begin position="449"/>
        <end position="468"/>
    </location>
</feature>
<feature type="domain" description="Helicase ATP-binding" evidence="8">
    <location>
        <begin position="129"/>
        <end position="329"/>
    </location>
</feature>
<dbReference type="Gene3D" id="3.40.50.300">
    <property type="entry name" value="P-loop containing nucleotide triphosphate hydrolases"/>
    <property type="match status" value="2"/>
</dbReference>
<keyword evidence="1 6" id="KW-0547">Nucleotide-binding</keyword>
<dbReference type="AlphaFoldDB" id="A0AAV4LMZ9"/>
<dbReference type="GeneID" id="94192278"/>
<dbReference type="Pfam" id="PF00271">
    <property type="entry name" value="Helicase_C"/>
    <property type="match status" value="1"/>
</dbReference>
<evidence type="ECO:0000256" key="2">
    <source>
        <dbReference type="ARBA" id="ARBA00022801"/>
    </source>
</evidence>
<dbReference type="Pfam" id="PF00270">
    <property type="entry name" value="DEAD"/>
    <property type="match status" value="1"/>
</dbReference>
<feature type="compositionally biased region" description="Basic and acidic residues" evidence="7">
    <location>
        <begin position="719"/>
        <end position="747"/>
    </location>
</feature>
<organism evidence="10 11">
    <name type="scientific">Babesia caballi</name>
    <dbReference type="NCBI Taxonomy" id="5871"/>
    <lineage>
        <taxon>Eukaryota</taxon>
        <taxon>Sar</taxon>
        <taxon>Alveolata</taxon>
        <taxon>Apicomplexa</taxon>
        <taxon>Aconoidasida</taxon>
        <taxon>Piroplasmida</taxon>
        <taxon>Babesiidae</taxon>
        <taxon>Babesia</taxon>
    </lineage>
</organism>
<comment type="caution">
    <text evidence="10">The sequence shown here is derived from an EMBL/GenBank/DDBJ whole genome shotgun (WGS) entry which is preliminary data.</text>
</comment>
<feature type="region of interest" description="Disordered" evidence="7">
    <location>
        <begin position="24"/>
        <end position="98"/>
    </location>
</feature>
<evidence type="ECO:0000259" key="9">
    <source>
        <dbReference type="PROSITE" id="PS51194"/>
    </source>
</evidence>
<dbReference type="Proteomes" id="UP001497744">
    <property type="component" value="Unassembled WGS sequence"/>
</dbReference>
<dbReference type="PROSITE" id="PS51194">
    <property type="entry name" value="HELICASE_CTER"/>
    <property type="match status" value="1"/>
</dbReference>
<protein>
    <recommendedName>
        <fullName evidence="6">ATP-dependent RNA helicase</fullName>
        <ecNumber evidence="6">3.6.4.13</ecNumber>
    </recommendedName>
</protein>
<feature type="region of interest" description="Disordered" evidence="7">
    <location>
        <begin position="334"/>
        <end position="359"/>
    </location>
</feature>
<dbReference type="GO" id="GO:0005524">
    <property type="term" value="F:ATP binding"/>
    <property type="evidence" value="ECO:0007669"/>
    <property type="project" value="UniProtKB-UniRule"/>
</dbReference>
<dbReference type="Pfam" id="PF13959">
    <property type="entry name" value="CTE_SPB4"/>
    <property type="match status" value="1"/>
</dbReference>
<feature type="region of interest" description="Disordered" evidence="7">
    <location>
        <begin position="780"/>
        <end position="815"/>
    </location>
</feature>
<feature type="compositionally biased region" description="Basic and acidic residues" evidence="7">
    <location>
        <begin position="780"/>
        <end position="790"/>
    </location>
</feature>
<keyword evidence="4 6" id="KW-0067">ATP-binding</keyword>
<feature type="domain" description="Helicase C-terminal" evidence="9">
    <location>
        <begin position="387"/>
        <end position="573"/>
    </location>
</feature>
<dbReference type="InterPro" id="IPR011545">
    <property type="entry name" value="DEAD/DEAH_box_helicase_dom"/>
</dbReference>
<dbReference type="GO" id="GO:0003723">
    <property type="term" value="F:RNA binding"/>
    <property type="evidence" value="ECO:0007669"/>
    <property type="project" value="UniProtKB-UniRule"/>
</dbReference>
<keyword evidence="11" id="KW-1185">Reference proteome</keyword>
<evidence type="ECO:0000256" key="4">
    <source>
        <dbReference type="ARBA" id="ARBA00022840"/>
    </source>
</evidence>
<comment type="similarity">
    <text evidence="6">Belongs to the DEAD box helicase family.</text>
</comment>
<dbReference type="SUPFAM" id="SSF52540">
    <property type="entry name" value="P-loop containing nucleoside triphosphate hydrolases"/>
    <property type="match status" value="2"/>
</dbReference>
<reference evidence="10 11" key="1">
    <citation type="submission" date="2021-06" db="EMBL/GenBank/DDBJ databases">
        <title>Genome sequence of Babesia caballi.</title>
        <authorList>
            <person name="Yamagishi J."/>
            <person name="Kidaka T."/>
            <person name="Ochi A."/>
        </authorList>
    </citation>
    <scope>NUCLEOTIDE SEQUENCE [LARGE SCALE GENOMIC DNA]</scope>
    <source>
        <strain evidence="10">USDA-D6B2</strain>
    </source>
</reference>
<comment type="catalytic activity">
    <reaction evidence="6">
        <text>ATP + H2O = ADP + phosphate + H(+)</text>
        <dbReference type="Rhea" id="RHEA:13065"/>
        <dbReference type="ChEBI" id="CHEBI:15377"/>
        <dbReference type="ChEBI" id="CHEBI:15378"/>
        <dbReference type="ChEBI" id="CHEBI:30616"/>
        <dbReference type="ChEBI" id="CHEBI:43474"/>
        <dbReference type="ChEBI" id="CHEBI:456216"/>
        <dbReference type="EC" id="3.6.4.13"/>
    </reaction>
</comment>
<comment type="domain">
    <text evidence="6">The Q motif is unique to and characteristic of the DEAD box family of RNA helicases and controls ATP binding and hydrolysis.</text>
</comment>
<evidence type="ECO:0000313" key="11">
    <source>
        <dbReference type="Proteomes" id="UP001497744"/>
    </source>
</evidence>
<keyword evidence="3 6" id="KW-0347">Helicase</keyword>
<keyword evidence="2 6" id="KW-0378">Hydrolase</keyword>
<accession>A0AAV4LMZ9</accession>
<dbReference type="InterPro" id="IPR000629">
    <property type="entry name" value="RNA-helicase_DEAD-box_CS"/>
</dbReference>
<feature type="region of interest" description="Disordered" evidence="7">
    <location>
        <begin position="711"/>
        <end position="747"/>
    </location>
</feature>
<evidence type="ECO:0000256" key="6">
    <source>
        <dbReference type="RuleBase" id="RU365068"/>
    </source>
</evidence>
<evidence type="ECO:0000256" key="3">
    <source>
        <dbReference type="ARBA" id="ARBA00022806"/>
    </source>
</evidence>
<dbReference type="InterPro" id="IPR025313">
    <property type="entry name" value="SPB4-like_CTE"/>
</dbReference>
<dbReference type="PANTHER" id="PTHR24031">
    <property type="entry name" value="RNA HELICASE"/>
    <property type="match status" value="1"/>
</dbReference>
<proteinExistence type="inferred from homology"/>
<feature type="compositionally biased region" description="Basic and acidic residues" evidence="7">
    <location>
        <begin position="28"/>
        <end position="37"/>
    </location>
</feature>
<feature type="compositionally biased region" description="Basic residues" evidence="7">
    <location>
        <begin position="65"/>
        <end position="83"/>
    </location>
</feature>
<evidence type="ECO:0000256" key="1">
    <source>
        <dbReference type="ARBA" id="ARBA00022741"/>
    </source>
</evidence>
<keyword evidence="5 6" id="KW-0694">RNA-binding</keyword>
<feature type="compositionally biased region" description="Basic and acidic residues" evidence="7">
    <location>
        <begin position="457"/>
        <end position="468"/>
    </location>
</feature>
<dbReference type="EMBL" id="BPLF01000001">
    <property type="protein sequence ID" value="GIX60795.1"/>
    <property type="molecule type" value="Genomic_DNA"/>
</dbReference>
<dbReference type="InterPro" id="IPR027417">
    <property type="entry name" value="P-loop_NTPase"/>
</dbReference>
<name>A0AAV4LMZ9_BABCB</name>
<dbReference type="SMART" id="SM01178">
    <property type="entry name" value="DUF4217"/>
    <property type="match status" value="1"/>
</dbReference>
<gene>
    <name evidence="10" type="ORF">BcabD6B2_02300</name>
</gene>
<dbReference type="EC" id="3.6.4.13" evidence="6"/>
<dbReference type="GO" id="GO:0016787">
    <property type="term" value="F:hydrolase activity"/>
    <property type="evidence" value="ECO:0007669"/>
    <property type="project" value="UniProtKB-KW"/>
</dbReference>
<dbReference type="PROSITE" id="PS51192">
    <property type="entry name" value="HELICASE_ATP_BIND_1"/>
    <property type="match status" value="1"/>
</dbReference>
<evidence type="ECO:0000256" key="5">
    <source>
        <dbReference type="ARBA" id="ARBA00022884"/>
    </source>
</evidence>
<comment type="function">
    <text evidence="6">RNA helicase.</text>
</comment>
<dbReference type="CDD" id="cd18787">
    <property type="entry name" value="SF2_C_DEAD"/>
    <property type="match status" value="1"/>
</dbReference>
<dbReference type="SMART" id="SM00487">
    <property type="entry name" value="DEXDc"/>
    <property type="match status" value="1"/>
</dbReference>